<name>D3B3Q2_HETP5</name>
<dbReference type="GeneID" id="31358543"/>
<sequence length="152" mass="17171">MSSAAVDDYERTKNIGGSSERRKNFKILLAEDNEVNRKVVSMQLKKLGFQCDCAKDGKEAVDMFKGGNYDLILMDLTMPNTDGPTASLQIRSYEEIYRSKKVIIVALTAMVLEGSKEYCKSMGMDEFLQKPLKLERLEKILTTYLLPIQQSG</sequence>
<protein>
    <submittedName>
        <fullName evidence="5">Histidine kinase</fullName>
    </submittedName>
</protein>
<evidence type="ECO:0000313" key="5">
    <source>
        <dbReference type="EMBL" id="EFA83950.1"/>
    </source>
</evidence>
<evidence type="ECO:0000256" key="3">
    <source>
        <dbReference type="PROSITE-ProRule" id="PRU00169"/>
    </source>
</evidence>
<dbReference type="GO" id="GO:0016301">
    <property type="term" value="F:kinase activity"/>
    <property type="evidence" value="ECO:0007669"/>
    <property type="project" value="UniProtKB-KW"/>
</dbReference>
<dbReference type="PANTHER" id="PTHR45339">
    <property type="entry name" value="HYBRID SIGNAL TRANSDUCTION HISTIDINE KINASE J"/>
    <property type="match status" value="1"/>
</dbReference>
<keyword evidence="5" id="KW-0418">Kinase</keyword>
<reference evidence="5 6" key="1">
    <citation type="journal article" date="2011" name="Genome Res.">
        <title>Phylogeny-wide analysis of social amoeba genomes highlights ancient origins for complex intercellular communication.</title>
        <authorList>
            <person name="Heidel A.J."/>
            <person name="Lawal H.M."/>
            <person name="Felder M."/>
            <person name="Schilde C."/>
            <person name="Helps N.R."/>
            <person name="Tunggal B."/>
            <person name="Rivero F."/>
            <person name="John U."/>
            <person name="Schleicher M."/>
            <person name="Eichinger L."/>
            <person name="Platzer M."/>
            <person name="Noegel A.A."/>
            <person name="Schaap P."/>
            <person name="Gloeckner G."/>
        </authorList>
    </citation>
    <scope>NUCLEOTIDE SEQUENCE [LARGE SCALE GENOMIC DNA]</scope>
    <source>
        <strain evidence="6">ATCC 26659 / Pp 5 / PN500</strain>
    </source>
</reference>
<keyword evidence="1 3" id="KW-0597">Phosphoprotein</keyword>
<dbReference type="SUPFAM" id="SSF52172">
    <property type="entry name" value="CheY-like"/>
    <property type="match status" value="1"/>
</dbReference>
<dbReference type="InterPro" id="IPR011006">
    <property type="entry name" value="CheY-like_superfamily"/>
</dbReference>
<evidence type="ECO:0000313" key="6">
    <source>
        <dbReference type="Proteomes" id="UP000001396"/>
    </source>
</evidence>
<keyword evidence="5" id="KW-0808">Transferase</keyword>
<dbReference type="InterPro" id="IPR001789">
    <property type="entry name" value="Sig_transdc_resp-reg_receiver"/>
</dbReference>
<feature type="domain" description="Response regulatory" evidence="4">
    <location>
        <begin position="26"/>
        <end position="145"/>
    </location>
</feature>
<evidence type="ECO:0000259" key="4">
    <source>
        <dbReference type="PROSITE" id="PS50110"/>
    </source>
</evidence>
<comment type="caution">
    <text evidence="5">The sequence shown here is derived from an EMBL/GenBank/DDBJ whole genome shotgun (WGS) entry which is preliminary data.</text>
</comment>
<dbReference type="PROSITE" id="PS50110">
    <property type="entry name" value="RESPONSE_REGULATORY"/>
    <property type="match status" value="1"/>
</dbReference>
<keyword evidence="6" id="KW-1185">Reference proteome</keyword>
<dbReference type="Pfam" id="PF00072">
    <property type="entry name" value="Response_reg"/>
    <property type="match status" value="1"/>
</dbReference>
<dbReference type="GO" id="GO:0000160">
    <property type="term" value="P:phosphorelay signal transduction system"/>
    <property type="evidence" value="ECO:0007669"/>
    <property type="project" value="UniProtKB-KW"/>
</dbReference>
<dbReference type="STRING" id="670386.D3B3Q2"/>
<gene>
    <name evidence="5" type="ORF">PPL_03020</name>
</gene>
<feature type="modified residue" description="4-aspartylphosphate" evidence="3">
    <location>
        <position position="75"/>
    </location>
</feature>
<dbReference type="SMART" id="SM00448">
    <property type="entry name" value="REC"/>
    <property type="match status" value="1"/>
</dbReference>
<accession>D3B3Q2</accession>
<evidence type="ECO:0000256" key="1">
    <source>
        <dbReference type="ARBA" id="ARBA00022553"/>
    </source>
</evidence>
<dbReference type="Proteomes" id="UP000001396">
    <property type="component" value="Unassembled WGS sequence"/>
</dbReference>
<evidence type="ECO:0000256" key="2">
    <source>
        <dbReference type="ARBA" id="ARBA00023012"/>
    </source>
</evidence>
<keyword evidence="2" id="KW-0902">Two-component regulatory system</keyword>
<dbReference type="AlphaFoldDB" id="D3B3Q2"/>
<dbReference type="RefSeq" id="XP_020436067.1">
    <property type="nucleotide sequence ID" value="XM_020573995.1"/>
</dbReference>
<dbReference type="Gene3D" id="3.40.50.2300">
    <property type="match status" value="1"/>
</dbReference>
<proteinExistence type="predicted"/>
<organism evidence="5 6">
    <name type="scientific">Heterostelium pallidum (strain ATCC 26659 / Pp 5 / PN500)</name>
    <name type="common">Cellular slime mold</name>
    <name type="synonym">Polysphondylium pallidum</name>
    <dbReference type="NCBI Taxonomy" id="670386"/>
    <lineage>
        <taxon>Eukaryota</taxon>
        <taxon>Amoebozoa</taxon>
        <taxon>Evosea</taxon>
        <taxon>Eumycetozoa</taxon>
        <taxon>Dictyostelia</taxon>
        <taxon>Acytosteliales</taxon>
        <taxon>Acytosteliaceae</taxon>
        <taxon>Heterostelium</taxon>
    </lineage>
</organism>
<dbReference type="CDD" id="cd17546">
    <property type="entry name" value="REC_hyHK_CKI1_RcsC-like"/>
    <property type="match status" value="1"/>
</dbReference>
<dbReference type="InParanoid" id="D3B3Q2"/>
<dbReference type="PANTHER" id="PTHR45339:SF1">
    <property type="entry name" value="HYBRID SIGNAL TRANSDUCTION HISTIDINE KINASE J"/>
    <property type="match status" value="1"/>
</dbReference>
<dbReference type="OMA" id="RCTETEI"/>
<dbReference type="EMBL" id="ADBJ01000010">
    <property type="protein sequence ID" value="EFA83950.1"/>
    <property type="molecule type" value="Genomic_DNA"/>
</dbReference>